<dbReference type="Proteomes" id="UP000238479">
    <property type="component" value="Chromosome 5"/>
</dbReference>
<sequence>MHLREFGKPLSSRTRELLENALQVLGKSSSTCLSVLCTISTSLIMIFVFCFVAVLGEDDDLPQFNSNVVN</sequence>
<protein>
    <submittedName>
        <fullName evidence="2">Uncharacterized protein</fullName>
    </submittedName>
</protein>
<accession>A0A2P6Q310</accession>
<comment type="caution">
    <text evidence="2">The sequence shown here is derived from an EMBL/GenBank/DDBJ whole genome shotgun (WGS) entry which is preliminary data.</text>
</comment>
<evidence type="ECO:0000313" key="3">
    <source>
        <dbReference type="Proteomes" id="UP000238479"/>
    </source>
</evidence>
<evidence type="ECO:0000256" key="1">
    <source>
        <dbReference type="SAM" id="Phobius"/>
    </source>
</evidence>
<keyword evidence="3" id="KW-1185">Reference proteome</keyword>
<evidence type="ECO:0000313" key="2">
    <source>
        <dbReference type="EMBL" id="PRQ28567.1"/>
    </source>
</evidence>
<keyword evidence="1" id="KW-1133">Transmembrane helix</keyword>
<dbReference type="EMBL" id="PDCK01000043">
    <property type="protein sequence ID" value="PRQ28567.1"/>
    <property type="molecule type" value="Genomic_DNA"/>
</dbReference>
<dbReference type="Gramene" id="PRQ28567">
    <property type="protein sequence ID" value="PRQ28567"/>
    <property type="gene ID" value="RchiOBHm_Chr5g0004441"/>
</dbReference>
<name>A0A2P6Q310_ROSCH</name>
<keyword evidence="1" id="KW-0472">Membrane</keyword>
<keyword evidence="1" id="KW-0812">Transmembrane</keyword>
<reference evidence="2 3" key="1">
    <citation type="journal article" date="2018" name="Nat. Genet.">
        <title>The Rosa genome provides new insights in the design of modern roses.</title>
        <authorList>
            <person name="Bendahmane M."/>
        </authorList>
    </citation>
    <scope>NUCLEOTIDE SEQUENCE [LARGE SCALE GENOMIC DNA]</scope>
    <source>
        <strain evidence="3">cv. Old Blush</strain>
    </source>
</reference>
<feature type="transmembrane region" description="Helical" evidence="1">
    <location>
        <begin position="32"/>
        <end position="55"/>
    </location>
</feature>
<dbReference type="AlphaFoldDB" id="A0A2P6Q310"/>
<organism evidence="2 3">
    <name type="scientific">Rosa chinensis</name>
    <name type="common">China rose</name>
    <dbReference type="NCBI Taxonomy" id="74649"/>
    <lineage>
        <taxon>Eukaryota</taxon>
        <taxon>Viridiplantae</taxon>
        <taxon>Streptophyta</taxon>
        <taxon>Embryophyta</taxon>
        <taxon>Tracheophyta</taxon>
        <taxon>Spermatophyta</taxon>
        <taxon>Magnoliopsida</taxon>
        <taxon>eudicotyledons</taxon>
        <taxon>Gunneridae</taxon>
        <taxon>Pentapetalae</taxon>
        <taxon>rosids</taxon>
        <taxon>fabids</taxon>
        <taxon>Rosales</taxon>
        <taxon>Rosaceae</taxon>
        <taxon>Rosoideae</taxon>
        <taxon>Rosoideae incertae sedis</taxon>
        <taxon>Rosa</taxon>
    </lineage>
</organism>
<gene>
    <name evidence="2" type="ORF">RchiOBHm_Chr5g0004441</name>
</gene>
<proteinExistence type="predicted"/>